<dbReference type="Gene3D" id="1.10.357.10">
    <property type="entry name" value="Tetracycline Repressor, domain 2"/>
    <property type="match status" value="1"/>
</dbReference>
<proteinExistence type="predicted"/>
<dbReference type="InterPro" id="IPR001647">
    <property type="entry name" value="HTH_TetR"/>
</dbReference>
<keyword evidence="1" id="KW-0805">Transcription regulation</keyword>
<evidence type="ECO:0000256" key="4">
    <source>
        <dbReference type="PROSITE-ProRule" id="PRU00335"/>
    </source>
</evidence>
<dbReference type="PROSITE" id="PS50977">
    <property type="entry name" value="HTH_TETR_2"/>
    <property type="match status" value="1"/>
</dbReference>
<feature type="DNA-binding region" description="H-T-H motif" evidence="4">
    <location>
        <begin position="33"/>
        <end position="52"/>
    </location>
</feature>
<evidence type="ECO:0000313" key="7">
    <source>
        <dbReference type="Proteomes" id="UP000192374"/>
    </source>
</evidence>
<dbReference type="PANTHER" id="PTHR30055">
    <property type="entry name" value="HTH-TYPE TRANSCRIPTIONAL REGULATOR RUTR"/>
    <property type="match status" value="1"/>
</dbReference>
<organism evidence="6 7">
    <name type="scientific">Mycobacterium noviomagense</name>
    <dbReference type="NCBI Taxonomy" id="459858"/>
    <lineage>
        <taxon>Bacteria</taxon>
        <taxon>Bacillati</taxon>
        <taxon>Actinomycetota</taxon>
        <taxon>Actinomycetes</taxon>
        <taxon>Mycobacteriales</taxon>
        <taxon>Mycobacteriaceae</taxon>
        <taxon>Mycobacterium</taxon>
    </lineage>
</organism>
<sequence>MSTMSSASEPSVRDKLLHAAVGLLDEHGPDALQTRKVASAAGTSTMAVYTHFGGMRGLIAAVAEEGLRQFDAALAVPETPDPVADLVAIGIAYRRYAIERPHMYRLMFGSTSAHGINAPARDLLALSVAEISDHYPSFAHLVRAVHRSMQVGRITAGSPDDDAAVVSVAAQVWALIHGFVMLELAGHYGADGAAVGPVLAAGASNLLVALGDSPEQVQQSQRAAIQVAARRSGRLT</sequence>
<gene>
    <name evidence="6" type="ORF">BST37_13735</name>
</gene>
<evidence type="ECO:0000313" key="6">
    <source>
        <dbReference type="EMBL" id="ORB13471.1"/>
    </source>
</evidence>
<dbReference type="PRINTS" id="PR00455">
    <property type="entry name" value="HTHTETR"/>
</dbReference>
<dbReference type="Pfam" id="PF00440">
    <property type="entry name" value="TetR_N"/>
    <property type="match status" value="1"/>
</dbReference>
<dbReference type="PANTHER" id="PTHR30055:SF209">
    <property type="entry name" value="POSSIBLE TRANSCRIPTIONAL REGULATORY PROTEIN (PROBABLY TETR-FAMILY)"/>
    <property type="match status" value="1"/>
</dbReference>
<dbReference type="InterPro" id="IPR050109">
    <property type="entry name" value="HTH-type_TetR-like_transc_reg"/>
</dbReference>
<evidence type="ECO:0000256" key="2">
    <source>
        <dbReference type="ARBA" id="ARBA00023125"/>
    </source>
</evidence>
<dbReference type="InterPro" id="IPR025996">
    <property type="entry name" value="MT1864/Rv1816-like_C"/>
</dbReference>
<accession>A0ABX3T3C9</accession>
<keyword evidence="3" id="KW-0804">Transcription</keyword>
<comment type="caution">
    <text evidence="6">The sequence shown here is derived from an EMBL/GenBank/DDBJ whole genome shotgun (WGS) entry which is preliminary data.</text>
</comment>
<reference evidence="6 7" key="1">
    <citation type="submission" date="2017-02" db="EMBL/GenBank/DDBJ databases">
        <title>The new phylogeny of genus Mycobacterium.</title>
        <authorList>
            <person name="Tortoli E."/>
            <person name="Trovato A."/>
            <person name="Cirillo D.M."/>
        </authorList>
    </citation>
    <scope>NUCLEOTIDE SEQUENCE [LARGE SCALE GENOMIC DNA]</scope>
    <source>
        <strain evidence="6 7">DSM 45145</strain>
    </source>
</reference>
<dbReference type="InterPro" id="IPR036271">
    <property type="entry name" value="Tet_transcr_reg_TetR-rel_C_sf"/>
</dbReference>
<dbReference type="Pfam" id="PF13305">
    <property type="entry name" value="TetR_C_33"/>
    <property type="match status" value="1"/>
</dbReference>
<dbReference type="SUPFAM" id="SSF48498">
    <property type="entry name" value="Tetracyclin repressor-like, C-terminal domain"/>
    <property type="match status" value="1"/>
</dbReference>
<dbReference type="RefSeq" id="WP_083088332.1">
    <property type="nucleotide sequence ID" value="NZ_AP022583.1"/>
</dbReference>
<dbReference type="InterPro" id="IPR009057">
    <property type="entry name" value="Homeodomain-like_sf"/>
</dbReference>
<name>A0ABX3T3C9_9MYCO</name>
<dbReference type="EMBL" id="MVIC01000024">
    <property type="protein sequence ID" value="ORB13471.1"/>
    <property type="molecule type" value="Genomic_DNA"/>
</dbReference>
<dbReference type="Proteomes" id="UP000192374">
    <property type="component" value="Unassembled WGS sequence"/>
</dbReference>
<keyword evidence="7" id="KW-1185">Reference proteome</keyword>
<evidence type="ECO:0000256" key="1">
    <source>
        <dbReference type="ARBA" id="ARBA00023015"/>
    </source>
</evidence>
<evidence type="ECO:0000256" key="3">
    <source>
        <dbReference type="ARBA" id="ARBA00023163"/>
    </source>
</evidence>
<keyword evidence="2 4" id="KW-0238">DNA-binding</keyword>
<dbReference type="SUPFAM" id="SSF46689">
    <property type="entry name" value="Homeodomain-like"/>
    <property type="match status" value="1"/>
</dbReference>
<protein>
    <submittedName>
        <fullName evidence="6">TetR family transcriptional regulator</fullName>
    </submittedName>
</protein>
<evidence type="ECO:0000259" key="5">
    <source>
        <dbReference type="PROSITE" id="PS50977"/>
    </source>
</evidence>
<feature type="domain" description="HTH tetR-type" evidence="5">
    <location>
        <begin position="10"/>
        <end position="70"/>
    </location>
</feature>